<keyword evidence="3" id="KW-1185">Reference proteome</keyword>
<feature type="compositionally biased region" description="Low complexity" evidence="1">
    <location>
        <begin position="179"/>
        <end position="189"/>
    </location>
</feature>
<name>A0A2G5BGY0_COERN</name>
<proteinExistence type="predicted"/>
<protein>
    <submittedName>
        <fullName evidence="2">Uncharacterized protein</fullName>
    </submittedName>
</protein>
<evidence type="ECO:0000256" key="1">
    <source>
        <dbReference type="SAM" id="MobiDB-lite"/>
    </source>
</evidence>
<feature type="region of interest" description="Disordered" evidence="1">
    <location>
        <begin position="1"/>
        <end position="78"/>
    </location>
</feature>
<feature type="compositionally biased region" description="Polar residues" evidence="1">
    <location>
        <begin position="158"/>
        <end position="168"/>
    </location>
</feature>
<feature type="compositionally biased region" description="Polar residues" evidence="1">
    <location>
        <begin position="68"/>
        <end position="77"/>
    </location>
</feature>
<organism evidence="2 3">
    <name type="scientific">Coemansia reversa (strain ATCC 12441 / NRRL 1564)</name>
    <dbReference type="NCBI Taxonomy" id="763665"/>
    <lineage>
        <taxon>Eukaryota</taxon>
        <taxon>Fungi</taxon>
        <taxon>Fungi incertae sedis</taxon>
        <taxon>Zoopagomycota</taxon>
        <taxon>Kickxellomycotina</taxon>
        <taxon>Kickxellomycetes</taxon>
        <taxon>Kickxellales</taxon>
        <taxon>Kickxellaceae</taxon>
        <taxon>Coemansia</taxon>
    </lineage>
</organism>
<feature type="compositionally biased region" description="Basic and acidic residues" evidence="1">
    <location>
        <begin position="1"/>
        <end position="25"/>
    </location>
</feature>
<feature type="compositionally biased region" description="Basic and acidic residues" evidence="1">
    <location>
        <begin position="235"/>
        <end position="263"/>
    </location>
</feature>
<reference evidence="2 3" key="1">
    <citation type="journal article" date="2015" name="Genome Biol. Evol.">
        <title>Phylogenomic analyses indicate that early fungi evolved digesting cell walls of algal ancestors of land plants.</title>
        <authorList>
            <person name="Chang Y."/>
            <person name="Wang S."/>
            <person name="Sekimoto S."/>
            <person name="Aerts A.L."/>
            <person name="Choi C."/>
            <person name="Clum A."/>
            <person name="LaButti K.M."/>
            <person name="Lindquist E.A."/>
            <person name="Yee Ngan C."/>
            <person name="Ohm R.A."/>
            <person name="Salamov A.A."/>
            <person name="Grigoriev I.V."/>
            <person name="Spatafora J.W."/>
            <person name="Berbee M.L."/>
        </authorList>
    </citation>
    <scope>NUCLEOTIDE SEQUENCE [LARGE SCALE GENOMIC DNA]</scope>
    <source>
        <strain evidence="2 3">NRRL 1564</strain>
    </source>
</reference>
<dbReference type="OrthoDB" id="5588806at2759"/>
<dbReference type="EMBL" id="KZ303492">
    <property type="protein sequence ID" value="PIA17977.1"/>
    <property type="molecule type" value="Genomic_DNA"/>
</dbReference>
<sequence length="263" mass="28999">MSRIIGKAEESLGRITDNPKLEAKGHEKRVHAHNKTSIKNNPAAYLDRAKGGTMNNYNAGVTERSPHHQTAGQQSVPQHYPEAALTEHTPHRNLADQKEMLEGHPAGGQIYSAQHHQEAGPTSYTQDYATENQGNRVPDSREANPSPTDVYQVHKDTTGYNDRNTHGNANAVGQPMEAYNQPNPTQYQQNRGQFTINDQEPSGMSKGMSIGMGSAYEMKGSAQRKLGSAIGNPKMEQRGREQQMRGANEKVLADQEHLQQHSA</sequence>
<accession>A0A2G5BGY0</accession>
<evidence type="ECO:0000313" key="3">
    <source>
        <dbReference type="Proteomes" id="UP000242474"/>
    </source>
</evidence>
<dbReference type="AlphaFoldDB" id="A0A2G5BGY0"/>
<evidence type="ECO:0000313" key="2">
    <source>
        <dbReference type="EMBL" id="PIA17977.1"/>
    </source>
</evidence>
<feature type="region of interest" description="Disordered" evidence="1">
    <location>
        <begin position="115"/>
        <end position="189"/>
    </location>
</feature>
<feature type="compositionally biased region" description="Polar residues" evidence="1">
    <location>
        <begin position="120"/>
        <end position="135"/>
    </location>
</feature>
<gene>
    <name evidence="2" type="ORF">COEREDRAFT_7152</name>
</gene>
<dbReference type="Proteomes" id="UP000242474">
    <property type="component" value="Unassembled WGS sequence"/>
</dbReference>
<feature type="compositionally biased region" description="Basic residues" evidence="1">
    <location>
        <begin position="26"/>
        <end position="36"/>
    </location>
</feature>
<feature type="region of interest" description="Disordered" evidence="1">
    <location>
        <begin position="218"/>
        <end position="263"/>
    </location>
</feature>